<comment type="caution">
    <text evidence="2">The sequence shown here is derived from an EMBL/GenBank/DDBJ whole genome shotgun (WGS) entry which is preliminary data.</text>
</comment>
<reference evidence="2" key="1">
    <citation type="submission" date="2022-12" db="EMBL/GenBank/DDBJ databases">
        <title>New Phytohabitans aurantiacus sp. RD004123 nov., an actinomycete isolated from soil.</title>
        <authorList>
            <person name="Triningsih D.W."/>
            <person name="Harunari E."/>
            <person name="Igarashi Y."/>
        </authorList>
    </citation>
    <scope>NUCLEOTIDE SEQUENCE</scope>
    <source>
        <strain evidence="2">RD004123</strain>
    </source>
</reference>
<keyword evidence="3" id="KW-1185">Reference proteome</keyword>
<keyword evidence="1" id="KW-0812">Transmembrane</keyword>
<evidence type="ECO:0000256" key="1">
    <source>
        <dbReference type="SAM" id="Phobius"/>
    </source>
</evidence>
<gene>
    <name evidence="2" type="ORF">Pa4123_41320</name>
</gene>
<proteinExistence type="predicted"/>
<protein>
    <submittedName>
        <fullName evidence="2">Uncharacterized protein</fullName>
    </submittedName>
</protein>
<name>A0ABQ5QXT9_9ACTN</name>
<sequence length="165" mass="18253">MTGPVTAGDPWGRLHELSDPEWQALTDATFHVIQDEADGATLVDATSPPVWLRRQLRSELASEGLPTDDRTVDRLVTDDRTARQVSLAIIEGIASDPDLRERIEQAYRARRGMMVIEGGVLIGAALLLLVAKLRRIRVEKGKLDVQFYQASDTALQQVQDILGQP</sequence>
<dbReference type="RefSeq" id="WP_281898096.1">
    <property type="nucleotide sequence ID" value="NZ_BSDI01000019.1"/>
</dbReference>
<keyword evidence="1" id="KW-1133">Transmembrane helix</keyword>
<evidence type="ECO:0000313" key="2">
    <source>
        <dbReference type="EMBL" id="GLH98857.1"/>
    </source>
</evidence>
<evidence type="ECO:0000313" key="3">
    <source>
        <dbReference type="Proteomes" id="UP001144280"/>
    </source>
</evidence>
<dbReference type="Proteomes" id="UP001144280">
    <property type="component" value="Unassembled WGS sequence"/>
</dbReference>
<dbReference type="EMBL" id="BSDI01000019">
    <property type="protein sequence ID" value="GLH98857.1"/>
    <property type="molecule type" value="Genomic_DNA"/>
</dbReference>
<feature type="transmembrane region" description="Helical" evidence="1">
    <location>
        <begin position="112"/>
        <end position="131"/>
    </location>
</feature>
<organism evidence="2 3">
    <name type="scientific">Phytohabitans aurantiacus</name>
    <dbReference type="NCBI Taxonomy" id="3016789"/>
    <lineage>
        <taxon>Bacteria</taxon>
        <taxon>Bacillati</taxon>
        <taxon>Actinomycetota</taxon>
        <taxon>Actinomycetes</taxon>
        <taxon>Micromonosporales</taxon>
        <taxon>Micromonosporaceae</taxon>
    </lineage>
</organism>
<keyword evidence="1" id="KW-0472">Membrane</keyword>
<accession>A0ABQ5QXT9</accession>